<dbReference type="Proteomes" id="UP000185192">
    <property type="component" value="Unassembled WGS sequence"/>
</dbReference>
<protein>
    <submittedName>
        <fullName evidence="2">Membrane-anchored ribosome-binding protein, inhibits growth in stationary phase, ElaB/YqjD/DUF883 family</fullName>
    </submittedName>
</protein>
<proteinExistence type="predicted"/>
<organism evidence="2 3">
    <name type="scientific">Parasphingorhabdus marina DSM 22363</name>
    <dbReference type="NCBI Taxonomy" id="1123272"/>
    <lineage>
        <taxon>Bacteria</taxon>
        <taxon>Pseudomonadati</taxon>
        <taxon>Pseudomonadota</taxon>
        <taxon>Alphaproteobacteria</taxon>
        <taxon>Sphingomonadales</taxon>
        <taxon>Sphingomonadaceae</taxon>
        <taxon>Parasphingorhabdus</taxon>
    </lineage>
</organism>
<evidence type="ECO:0000313" key="3">
    <source>
        <dbReference type="Proteomes" id="UP000185192"/>
    </source>
</evidence>
<keyword evidence="3" id="KW-1185">Reference proteome</keyword>
<evidence type="ECO:0000256" key="1">
    <source>
        <dbReference type="SAM" id="MobiDB-lite"/>
    </source>
</evidence>
<dbReference type="EMBL" id="FSQW01000002">
    <property type="protein sequence ID" value="SIN98884.1"/>
    <property type="molecule type" value="Genomic_DNA"/>
</dbReference>
<dbReference type="STRING" id="1123272.SAMN02745824_2550"/>
<evidence type="ECO:0000313" key="2">
    <source>
        <dbReference type="EMBL" id="SIN98884.1"/>
    </source>
</evidence>
<feature type="compositionally biased region" description="Basic and acidic residues" evidence="1">
    <location>
        <begin position="7"/>
        <end position="37"/>
    </location>
</feature>
<dbReference type="AlphaFoldDB" id="A0A1N6FUC8"/>
<name>A0A1N6FUC8_9SPHN</name>
<sequence length="177" mass="18330">MSNLSDNIEKARAASRERFDNAREKASESKDAAVEKMSESKQRAAVLLGEGKEKAAQSVAATRDAAKKAVGKSEETIAKSPLAVVAGGVALGALIGALLPRSKAETKYVGAAGKKINETARKAYDAAKDAGQEQIDTLGLSRDSVQDQIKDLLGKAGEAAKSAAEAATDAVKTDKSK</sequence>
<reference evidence="3" key="1">
    <citation type="submission" date="2016-11" db="EMBL/GenBank/DDBJ databases">
        <authorList>
            <person name="Varghese N."/>
            <person name="Submissions S."/>
        </authorList>
    </citation>
    <scope>NUCLEOTIDE SEQUENCE [LARGE SCALE GENOMIC DNA]</scope>
    <source>
        <strain evidence="3">DSM 22363</strain>
    </source>
</reference>
<dbReference type="RefSeq" id="WP_084192697.1">
    <property type="nucleotide sequence ID" value="NZ_FSQW01000002.1"/>
</dbReference>
<gene>
    <name evidence="2" type="ORF">SAMN02745824_2550</name>
</gene>
<accession>A0A1N6FUC8</accession>
<feature type="region of interest" description="Disordered" evidence="1">
    <location>
        <begin position="1"/>
        <end position="37"/>
    </location>
</feature>
<dbReference type="OrthoDB" id="7595088at2"/>